<dbReference type="STRING" id="3775.A0A1Q3B1A7"/>
<feature type="domain" description="Aldehyde dehydrogenase" evidence="1">
    <location>
        <begin position="131"/>
        <end position="170"/>
    </location>
</feature>
<feature type="domain" description="UDP-glucose:glycoprotein glucosyltransferase thioredoxin-like" evidence="2">
    <location>
        <begin position="3"/>
        <end position="117"/>
    </location>
</feature>
<dbReference type="GO" id="GO:0016491">
    <property type="term" value="F:oxidoreductase activity"/>
    <property type="evidence" value="ECO:0007669"/>
    <property type="project" value="InterPro"/>
</dbReference>
<dbReference type="InterPro" id="IPR015590">
    <property type="entry name" value="Aldehyde_DH_dom"/>
</dbReference>
<dbReference type="Pfam" id="PF18403">
    <property type="entry name" value="Thioredoxin_15"/>
    <property type="match status" value="1"/>
</dbReference>
<dbReference type="OrthoDB" id="1759589at2759"/>
<evidence type="ECO:0000259" key="2">
    <source>
        <dbReference type="Pfam" id="PF18403"/>
    </source>
</evidence>
<dbReference type="Pfam" id="PF00171">
    <property type="entry name" value="Aldedh"/>
    <property type="match status" value="1"/>
</dbReference>
<keyword evidence="4" id="KW-1185">Reference proteome</keyword>
<organism evidence="3 4">
    <name type="scientific">Cephalotus follicularis</name>
    <name type="common">Albany pitcher plant</name>
    <dbReference type="NCBI Taxonomy" id="3775"/>
    <lineage>
        <taxon>Eukaryota</taxon>
        <taxon>Viridiplantae</taxon>
        <taxon>Streptophyta</taxon>
        <taxon>Embryophyta</taxon>
        <taxon>Tracheophyta</taxon>
        <taxon>Spermatophyta</taxon>
        <taxon>Magnoliopsida</taxon>
        <taxon>eudicotyledons</taxon>
        <taxon>Gunneridae</taxon>
        <taxon>Pentapetalae</taxon>
        <taxon>rosids</taxon>
        <taxon>fabids</taxon>
        <taxon>Oxalidales</taxon>
        <taxon>Cephalotaceae</taxon>
        <taxon>Cephalotus</taxon>
    </lineage>
</organism>
<dbReference type="PANTHER" id="PTHR11226">
    <property type="entry name" value="UDP-GLUCOSE GLYCOPROTEIN:GLUCOSYLTRANSFERASE"/>
    <property type="match status" value="1"/>
</dbReference>
<comment type="caution">
    <text evidence="3">The sequence shown here is derived from an EMBL/GenBank/DDBJ whole genome shotgun (WGS) entry which is preliminary data.</text>
</comment>
<name>A0A1Q3B1A7_CEPFO</name>
<evidence type="ECO:0000259" key="1">
    <source>
        <dbReference type="Pfam" id="PF00171"/>
    </source>
</evidence>
<gene>
    <name evidence="3" type="ORF">CFOL_v3_05222</name>
</gene>
<dbReference type="InParanoid" id="A0A1Q3B1A7"/>
<dbReference type="GO" id="GO:0036503">
    <property type="term" value="P:ERAD pathway"/>
    <property type="evidence" value="ECO:0007669"/>
    <property type="project" value="TreeGrafter"/>
</dbReference>
<evidence type="ECO:0000313" key="4">
    <source>
        <dbReference type="Proteomes" id="UP000187406"/>
    </source>
</evidence>
<protein>
    <submittedName>
        <fullName evidence="3">Aldedh domain-containing protein</fullName>
    </submittedName>
</protein>
<evidence type="ECO:0000313" key="3">
    <source>
        <dbReference type="EMBL" id="GAV61695.1"/>
    </source>
</evidence>
<dbReference type="SUPFAM" id="SSF53720">
    <property type="entry name" value="ALDH-like"/>
    <property type="match status" value="1"/>
</dbReference>
<dbReference type="InterPro" id="IPR009448">
    <property type="entry name" value="UDP-g_GGtrans"/>
</dbReference>
<dbReference type="GO" id="GO:0051082">
    <property type="term" value="F:unfolded protein binding"/>
    <property type="evidence" value="ECO:0007669"/>
    <property type="project" value="TreeGrafter"/>
</dbReference>
<dbReference type="Gene3D" id="3.40.605.10">
    <property type="entry name" value="Aldehyde Dehydrogenase, Chain A, domain 1"/>
    <property type="match status" value="1"/>
</dbReference>
<dbReference type="PANTHER" id="PTHR11226:SF0">
    <property type="entry name" value="UDP-GLUCOSE:GLYCOPROTEIN GLUCOSYLTRANSFERASE"/>
    <property type="match status" value="1"/>
</dbReference>
<dbReference type="GO" id="GO:0018279">
    <property type="term" value="P:protein N-linked glycosylation via asparagine"/>
    <property type="evidence" value="ECO:0007669"/>
    <property type="project" value="TreeGrafter"/>
</dbReference>
<dbReference type="EMBL" id="BDDD01000221">
    <property type="protein sequence ID" value="GAV61695.1"/>
    <property type="molecule type" value="Genomic_DNA"/>
</dbReference>
<dbReference type="GO" id="GO:0005783">
    <property type="term" value="C:endoplasmic reticulum"/>
    <property type="evidence" value="ECO:0007669"/>
    <property type="project" value="TreeGrafter"/>
</dbReference>
<reference evidence="4" key="1">
    <citation type="submission" date="2016-04" db="EMBL/GenBank/DDBJ databases">
        <title>Cephalotus genome sequencing.</title>
        <authorList>
            <person name="Fukushima K."/>
            <person name="Hasebe M."/>
            <person name="Fang X."/>
        </authorList>
    </citation>
    <scope>NUCLEOTIDE SEQUENCE [LARGE SCALE GENOMIC DNA]</scope>
    <source>
        <strain evidence="4">cv. St1</strain>
    </source>
</reference>
<dbReference type="GO" id="GO:0003980">
    <property type="term" value="F:UDP-glucose:glycoprotein glucosyltransferase activity"/>
    <property type="evidence" value="ECO:0007669"/>
    <property type="project" value="InterPro"/>
</dbReference>
<proteinExistence type="predicted"/>
<dbReference type="Proteomes" id="UP000187406">
    <property type="component" value="Unassembled WGS sequence"/>
</dbReference>
<accession>A0A1Q3B1A7</accession>
<dbReference type="InterPro" id="IPR016162">
    <property type="entry name" value="Ald_DH_N"/>
</dbReference>
<dbReference type="InterPro" id="IPR016161">
    <property type="entry name" value="Ald_DH/histidinol_DH"/>
</dbReference>
<dbReference type="InterPro" id="IPR040525">
    <property type="entry name" value="UGGT_TRXL_4"/>
</dbReference>
<sequence length="173" mass="19165">MDDVKPVTNPLAVHVTSKNLMKLLREGIRYLIEGSKGALVGVLFSTHQDADLSRLFFVKVFEFTASSYSHKKNVLEFLDQLCSFYEQKYILACSAVAESTGEFIEKVYELAEANGLSSKPYKYFLTEFFDEKVRKHLNKAGLPPSVLNVVSGYGPTVGAALASHMDADKIGCL</sequence>
<dbReference type="AlphaFoldDB" id="A0A1Q3B1A7"/>